<dbReference type="EMBL" id="JBFBVU010000013">
    <property type="protein sequence ID" value="MEV8467461.1"/>
    <property type="molecule type" value="Genomic_DNA"/>
</dbReference>
<name>A0ABV3L7A4_9RHOB</name>
<evidence type="ECO:0000313" key="2">
    <source>
        <dbReference type="Proteomes" id="UP001553161"/>
    </source>
</evidence>
<dbReference type="NCBIfam" id="TIGR02243">
    <property type="entry name" value="putative baseplate assembly protein"/>
    <property type="match status" value="1"/>
</dbReference>
<comment type="caution">
    <text evidence="1">The sequence shown here is derived from an EMBL/GenBank/DDBJ whole genome shotgun (WGS) entry which is preliminary data.</text>
</comment>
<dbReference type="InterPro" id="IPR011749">
    <property type="entry name" value="CHP02243"/>
</dbReference>
<proteinExistence type="predicted"/>
<protein>
    <submittedName>
        <fullName evidence="1">Baseplate assembly protein</fullName>
    </submittedName>
</protein>
<accession>A0ABV3L7A4</accession>
<sequence>MPLNAPNLDSRTFDDLVKEARERIPRYTPEWTNLNDSDPGMTLVKLNAWLTETILFELNRVPDLTYTKFLDLLQITRRPAHAARSELAVTLKKLSTPEDALSVLVPKGAKVEVDDPDLTEEVLFETDYSLRAINAAIGACMVSRAGAHPLDLVTEYDSKTAATDWRPGFLPFGEAPVANATMLLGLVLRPHIKGSLNDYAQDVFPSGQIDIFVDASQPFDTVEGTDTNGTPTEEVIDTSLSRQCLFPWEVSEAVRQVEWQVYTGSSPDTEITGNGSSSTGWVTLSVAGDETAGLTRSGHVRLEIPERIGRASMDQLDRDAIWENLGLAQVRPPVTEDELLADLDQDLEGLLDALDEDAWQNMGLTDTQDLNRVLSCDPTAATQNCKTGADVADQIRDNNLDVDPSALTPQEWRKLAADAYALPPVPVFAETTRRLHWLRAVLRDPSDYTPAPLAEIRLNTIPATGASTRLDERLGASDGRPGQTLTLARVPVYFDPESGAPDAEITVGGESWTRVDDFFRSQPGDPHYTLDPTTGVVTFGDGKRGRIPVAGAEIRVVRYRTGGGAIGNVGPGTITKLRGAIRDVDTVTNPRAAAGGSDAESDDDVRLRAPHTLRVRDRAVSAEDFAFLARQTPGVAVHKAYAVAGHDYDRDRTPKLDAQPGAVTVIVLPANDEDTPLASEAELRAVCRYLEPRRLITTELHVASPDYADLSSLKARITIGQDADIKTVSDAAIAAVLTFLHPLRGGAAGDGWPFGEPIYHADLYDLLLGVDGVRRVSNLSIARADGGDTDPVADVLGLPKGMLPHLPREAIEFQVTYDSFG</sequence>
<dbReference type="Proteomes" id="UP001553161">
    <property type="component" value="Unassembled WGS sequence"/>
</dbReference>
<keyword evidence="2" id="KW-1185">Reference proteome</keyword>
<reference evidence="1 2" key="1">
    <citation type="submission" date="2024-07" db="EMBL/GenBank/DDBJ databases">
        <authorList>
            <person name="Kang M."/>
        </authorList>
    </citation>
    <scope>NUCLEOTIDE SEQUENCE [LARGE SCALE GENOMIC DNA]</scope>
    <source>
        <strain evidence="1 2">DFM31</strain>
    </source>
</reference>
<organism evidence="1 2">
    <name type="scientific">Meridianimarinicoccus marinus</name>
    <dbReference type="NCBI Taxonomy" id="3231483"/>
    <lineage>
        <taxon>Bacteria</taxon>
        <taxon>Pseudomonadati</taxon>
        <taxon>Pseudomonadota</taxon>
        <taxon>Alphaproteobacteria</taxon>
        <taxon>Rhodobacterales</taxon>
        <taxon>Paracoccaceae</taxon>
        <taxon>Meridianimarinicoccus</taxon>
    </lineage>
</organism>
<evidence type="ECO:0000313" key="1">
    <source>
        <dbReference type="EMBL" id="MEV8467461.1"/>
    </source>
</evidence>
<gene>
    <name evidence="1" type="ORF">AB0T83_11790</name>
</gene>
<dbReference type="RefSeq" id="WP_366193269.1">
    <property type="nucleotide sequence ID" value="NZ_JBFBVU010000013.1"/>
</dbReference>